<evidence type="ECO:0000259" key="3">
    <source>
        <dbReference type="Pfam" id="PF08620"/>
    </source>
</evidence>
<feature type="compositionally biased region" description="Polar residues" evidence="2">
    <location>
        <begin position="97"/>
        <end position="106"/>
    </location>
</feature>
<organism evidence="5 6">
    <name type="scientific">Lophiotrema nucula</name>
    <dbReference type="NCBI Taxonomy" id="690887"/>
    <lineage>
        <taxon>Eukaryota</taxon>
        <taxon>Fungi</taxon>
        <taxon>Dikarya</taxon>
        <taxon>Ascomycota</taxon>
        <taxon>Pezizomycotina</taxon>
        <taxon>Dothideomycetes</taxon>
        <taxon>Pleosporomycetidae</taxon>
        <taxon>Pleosporales</taxon>
        <taxon>Lophiotremataceae</taxon>
        <taxon>Lophiotrema</taxon>
    </lineage>
</organism>
<dbReference type="InterPro" id="IPR039913">
    <property type="entry name" value="RPAP1/Rba50"/>
</dbReference>
<dbReference type="PANTHER" id="PTHR21483">
    <property type="entry name" value="RNA POLYMERASE II-ASSOCIATED PROTEIN 1"/>
    <property type="match status" value="1"/>
</dbReference>
<dbReference type="Pfam" id="PF08620">
    <property type="entry name" value="RPAP1_C"/>
    <property type="match status" value="1"/>
</dbReference>
<proteinExistence type="inferred from homology"/>
<evidence type="ECO:0000313" key="5">
    <source>
        <dbReference type="EMBL" id="KAF2121747.1"/>
    </source>
</evidence>
<keyword evidence="6" id="KW-1185">Reference proteome</keyword>
<dbReference type="GO" id="GO:0006366">
    <property type="term" value="P:transcription by RNA polymerase II"/>
    <property type="evidence" value="ECO:0007669"/>
    <property type="project" value="InterPro"/>
</dbReference>
<evidence type="ECO:0000259" key="4">
    <source>
        <dbReference type="Pfam" id="PF08621"/>
    </source>
</evidence>
<gene>
    <name evidence="5" type="ORF">BDV96DRAFT_593727</name>
</gene>
<dbReference type="InterPro" id="IPR013930">
    <property type="entry name" value="RPAP1_N"/>
</dbReference>
<sequence>MSSARGERVYFDLDESSLTGKAEAEGALTPPETTASGFFGDILERDFATASPPSAPTLKANTTGFPAHKKRTPRVSTFRQQRAAQKEATANVPSPPSQAKAQSNDAYTEAKQRPSSLTPEEDEKRLIDQENNERLSGMSQAEIEQEQQELLSSLSPSLIQRLLNRSTIDGGSNERELMPETAPPSTDDARPMFQSMSTKKVTFETPDTDPQEVTPEGTESSAPAVSAPLKASDLDQLPPSVHFPKPLPPAEPDPNSDTFLNDMHEKYFPDLPYDPSSVSWMKPIDPSDTTSPYHPSQTAMNPSELRFNFKGALLAPSAARNIPTTEGLHHHGEAPEAAGYTIPELARLSRSAVAPQRCIAYRTLGRILYRLGQGEFGVEEPVQRVDGPVGIVKDPNQMDEDEQEEWEEESVGSAMARGLWECIEEGRIIETMTEDAGRERGHLTARTYAQEALWNWRRGGGRKKKAV</sequence>
<reference evidence="5" key="1">
    <citation type="journal article" date="2020" name="Stud. Mycol.">
        <title>101 Dothideomycetes genomes: a test case for predicting lifestyles and emergence of pathogens.</title>
        <authorList>
            <person name="Haridas S."/>
            <person name="Albert R."/>
            <person name="Binder M."/>
            <person name="Bloem J."/>
            <person name="Labutti K."/>
            <person name="Salamov A."/>
            <person name="Andreopoulos B."/>
            <person name="Baker S."/>
            <person name="Barry K."/>
            <person name="Bills G."/>
            <person name="Bluhm B."/>
            <person name="Cannon C."/>
            <person name="Castanera R."/>
            <person name="Culley D."/>
            <person name="Daum C."/>
            <person name="Ezra D."/>
            <person name="Gonzalez J."/>
            <person name="Henrissat B."/>
            <person name="Kuo A."/>
            <person name="Liang C."/>
            <person name="Lipzen A."/>
            <person name="Lutzoni F."/>
            <person name="Magnuson J."/>
            <person name="Mondo S."/>
            <person name="Nolan M."/>
            <person name="Ohm R."/>
            <person name="Pangilinan J."/>
            <person name="Park H.-J."/>
            <person name="Ramirez L."/>
            <person name="Alfaro M."/>
            <person name="Sun H."/>
            <person name="Tritt A."/>
            <person name="Yoshinaga Y."/>
            <person name="Zwiers L.-H."/>
            <person name="Turgeon B."/>
            <person name="Goodwin S."/>
            <person name="Spatafora J."/>
            <person name="Crous P."/>
            <person name="Grigoriev I."/>
        </authorList>
    </citation>
    <scope>NUCLEOTIDE SEQUENCE</scope>
    <source>
        <strain evidence="5">CBS 627.86</strain>
    </source>
</reference>
<comment type="similarity">
    <text evidence="1">Belongs to the RPAP1 family.</text>
</comment>
<dbReference type="Pfam" id="PF08621">
    <property type="entry name" value="RPAP1_N"/>
    <property type="match status" value="1"/>
</dbReference>
<dbReference type="EMBL" id="ML977311">
    <property type="protein sequence ID" value="KAF2121747.1"/>
    <property type="molecule type" value="Genomic_DNA"/>
</dbReference>
<feature type="domain" description="RPAP1 N-terminal" evidence="4">
    <location>
        <begin position="127"/>
        <end position="168"/>
    </location>
</feature>
<evidence type="ECO:0000256" key="2">
    <source>
        <dbReference type="SAM" id="MobiDB-lite"/>
    </source>
</evidence>
<evidence type="ECO:0000313" key="6">
    <source>
        <dbReference type="Proteomes" id="UP000799770"/>
    </source>
</evidence>
<protein>
    <submittedName>
        <fullName evidence="5">RPAP1-like protein</fullName>
    </submittedName>
</protein>
<feature type="compositionally biased region" description="Basic and acidic residues" evidence="2">
    <location>
        <begin position="1"/>
        <end position="11"/>
    </location>
</feature>
<dbReference type="PANTHER" id="PTHR21483:SF18">
    <property type="entry name" value="RNA POLYMERASE II-ASSOCIATED PROTEIN 1"/>
    <property type="match status" value="1"/>
</dbReference>
<dbReference type="OrthoDB" id="348201at2759"/>
<feature type="compositionally biased region" description="Basic and acidic residues" evidence="2">
    <location>
        <begin position="122"/>
        <end position="133"/>
    </location>
</feature>
<dbReference type="InterPro" id="IPR013929">
    <property type="entry name" value="RPAP1_C"/>
</dbReference>
<feature type="domain" description="RPAP1 C-terminal" evidence="3">
    <location>
        <begin position="304"/>
        <end position="371"/>
    </location>
</feature>
<feature type="compositionally biased region" description="Polar residues" evidence="2">
    <location>
        <begin position="74"/>
        <end position="83"/>
    </location>
</feature>
<name>A0A6A5ZSB0_9PLEO</name>
<feature type="region of interest" description="Disordered" evidence="2">
    <location>
        <begin position="1"/>
        <end position="150"/>
    </location>
</feature>
<evidence type="ECO:0000256" key="1">
    <source>
        <dbReference type="ARBA" id="ARBA00009953"/>
    </source>
</evidence>
<dbReference type="AlphaFoldDB" id="A0A6A5ZSB0"/>
<feature type="region of interest" description="Disordered" evidence="2">
    <location>
        <begin position="165"/>
        <end position="253"/>
    </location>
</feature>
<dbReference type="Proteomes" id="UP000799770">
    <property type="component" value="Unassembled WGS sequence"/>
</dbReference>
<accession>A0A6A5ZSB0</accession>